<organism evidence="3 4">
    <name type="scientific">Lactococcus garvieae</name>
    <dbReference type="NCBI Taxonomy" id="1363"/>
    <lineage>
        <taxon>Bacteria</taxon>
        <taxon>Bacillati</taxon>
        <taxon>Bacillota</taxon>
        <taxon>Bacilli</taxon>
        <taxon>Lactobacillales</taxon>
        <taxon>Streptococcaceae</taxon>
        <taxon>Lactococcus</taxon>
    </lineage>
</organism>
<proteinExistence type="predicted"/>
<sequence>MLLNVMFLLTIIFILLCLLGIVTSYVWAKRQNRIYPKTMEDVENYTFYFQTIIDNKGEKTGLEALLRKFDVAKQEWVFPDDIDKFTLREVIYLLHKSFVKINYPSQFLAINISLKQLADPRYEYFIRWVKGECYPMELRIEINVEMTDKIGWLMKSRIKKNLKLSQDIGVHVILEKVEPSKKYFHKIKWLLNDIYGVKIPLSKFQKKSDSEWFDLNMGDWVRLIREKNKNIDITEVEDREGIDLADKLKIDNRQGYFIDKPHYEK</sequence>
<dbReference type="InterPro" id="IPR035919">
    <property type="entry name" value="EAL_sf"/>
</dbReference>
<keyword evidence="1" id="KW-0472">Membrane</keyword>
<dbReference type="EMBL" id="FOTJ01000001">
    <property type="protein sequence ID" value="SFL06901.1"/>
    <property type="molecule type" value="Genomic_DNA"/>
</dbReference>
<dbReference type="PROSITE" id="PS50883">
    <property type="entry name" value="EAL"/>
    <property type="match status" value="1"/>
</dbReference>
<feature type="transmembrane region" description="Helical" evidence="1">
    <location>
        <begin position="6"/>
        <end position="28"/>
    </location>
</feature>
<evidence type="ECO:0000313" key="4">
    <source>
        <dbReference type="Proteomes" id="UP000181969"/>
    </source>
</evidence>
<dbReference type="OrthoDB" id="2247423at2"/>
<dbReference type="AlphaFoldDB" id="A0A1I4ERX9"/>
<protein>
    <submittedName>
        <fullName evidence="3">EAL domain, c-di-GMP-specific phosphodiesterase class I (Or its enzymatically inactive variant)</fullName>
    </submittedName>
</protein>
<keyword evidence="1" id="KW-0812">Transmembrane</keyword>
<dbReference type="InterPro" id="IPR001633">
    <property type="entry name" value="EAL_dom"/>
</dbReference>
<dbReference type="Pfam" id="PF00563">
    <property type="entry name" value="EAL"/>
    <property type="match status" value="1"/>
</dbReference>
<feature type="domain" description="EAL" evidence="2">
    <location>
        <begin position="28"/>
        <end position="265"/>
    </location>
</feature>
<dbReference type="Gene3D" id="3.20.20.450">
    <property type="entry name" value="EAL domain"/>
    <property type="match status" value="1"/>
</dbReference>
<evidence type="ECO:0000256" key="1">
    <source>
        <dbReference type="SAM" id="Phobius"/>
    </source>
</evidence>
<name>A0A1I4ERX9_9LACT</name>
<dbReference type="SUPFAM" id="SSF141868">
    <property type="entry name" value="EAL domain-like"/>
    <property type="match status" value="1"/>
</dbReference>
<keyword evidence="1" id="KW-1133">Transmembrane helix</keyword>
<accession>A0A1I4ERX9</accession>
<dbReference type="Proteomes" id="UP000181969">
    <property type="component" value="Unassembled WGS sequence"/>
</dbReference>
<dbReference type="RefSeq" id="WP_074749842.1">
    <property type="nucleotide sequence ID" value="NZ_CP141719.1"/>
</dbReference>
<gene>
    <name evidence="3" type="ORF">SAMN05216438_10177</name>
</gene>
<reference evidence="3 4" key="1">
    <citation type="submission" date="2016-10" db="EMBL/GenBank/DDBJ databases">
        <authorList>
            <person name="de Groot N.N."/>
        </authorList>
    </citation>
    <scope>NUCLEOTIDE SEQUENCE [LARGE SCALE GENOMIC DNA]</scope>
    <source>
        <strain evidence="3 4">M79</strain>
    </source>
</reference>
<evidence type="ECO:0000313" key="3">
    <source>
        <dbReference type="EMBL" id="SFL06901.1"/>
    </source>
</evidence>
<evidence type="ECO:0000259" key="2">
    <source>
        <dbReference type="PROSITE" id="PS50883"/>
    </source>
</evidence>